<dbReference type="SUPFAM" id="SSF48264">
    <property type="entry name" value="Cytochrome P450"/>
    <property type="match status" value="1"/>
</dbReference>
<dbReference type="InterPro" id="IPR002401">
    <property type="entry name" value="Cyt_P450_E_grp-I"/>
</dbReference>
<dbReference type="GO" id="GO:0046680">
    <property type="term" value="P:response to DDT"/>
    <property type="evidence" value="ECO:0007669"/>
    <property type="project" value="TreeGrafter"/>
</dbReference>
<dbReference type="InterPro" id="IPR017972">
    <property type="entry name" value="Cyt_P450_CS"/>
</dbReference>
<evidence type="ECO:0000256" key="9">
    <source>
        <dbReference type="ARBA" id="ARBA00023002"/>
    </source>
</evidence>
<evidence type="ECO:0000313" key="15">
    <source>
        <dbReference type="EMBL" id="CAD7086710.1"/>
    </source>
</evidence>
<keyword evidence="12" id="KW-0472">Membrane</keyword>
<sequence length="374" mass="43119">MKQFFFLVNDIGKQLDKYLNALPLDEKKKAVNYEIKELCALFTTDVIASTAYGIEANSMNNPDSEFRQKGRIIFQFTPWRAFEFITFFFIPQLVSICKCKVFSNGATDFLRSTFNYILSEREKSKNTRNDLVDLLISVKKSAKLRINDVDVKMEGDILVAQAAIFFTAGYETTSSTMSFALYELANAPEAQECLRQEIRDVLIKNNGEVTYDIILNMRYMHMVVQEVLRLYPPLPFFDRQCDVPSSDSKGYSLSPFSDFVVPDKMPVYIPIYAIQRDEKYYPNPNKFDPERFSPENKHNIVPYTYMPFGTGGRACIGERFGFMQAKIGLFYFLKNHYVKTSPKTLKPMRLEKRAMILQAEGGIYCDIVRDPLVA</sequence>
<dbReference type="OrthoDB" id="2789670at2759"/>
<dbReference type="PRINTS" id="PR00385">
    <property type="entry name" value="P450"/>
</dbReference>
<dbReference type="Pfam" id="PF00067">
    <property type="entry name" value="p450"/>
    <property type="match status" value="1"/>
</dbReference>
<dbReference type="GO" id="GO:0005789">
    <property type="term" value="C:endoplasmic reticulum membrane"/>
    <property type="evidence" value="ECO:0007669"/>
    <property type="project" value="UniProtKB-SubCell"/>
</dbReference>
<name>A0A7R8UU50_HERIL</name>
<dbReference type="InterPro" id="IPR050476">
    <property type="entry name" value="Insect_CytP450_Detox"/>
</dbReference>
<keyword evidence="16" id="KW-1185">Reference proteome</keyword>
<dbReference type="PRINTS" id="PR00463">
    <property type="entry name" value="EP450I"/>
</dbReference>
<evidence type="ECO:0000256" key="11">
    <source>
        <dbReference type="ARBA" id="ARBA00023033"/>
    </source>
</evidence>
<evidence type="ECO:0000256" key="1">
    <source>
        <dbReference type="ARBA" id="ARBA00001971"/>
    </source>
</evidence>
<comment type="similarity">
    <text evidence="4 14">Belongs to the cytochrome P450 family.</text>
</comment>
<evidence type="ECO:0000256" key="3">
    <source>
        <dbReference type="ARBA" id="ARBA00004406"/>
    </source>
</evidence>
<evidence type="ECO:0000256" key="2">
    <source>
        <dbReference type="ARBA" id="ARBA00004174"/>
    </source>
</evidence>
<comment type="subcellular location">
    <subcellularLocation>
        <location evidence="3">Endoplasmic reticulum membrane</location>
        <topology evidence="3">Peripheral membrane protein</topology>
    </subcellularLocation>
    <subcellularLocation>
        <location evidence="2">Microsome membrane</location>
        <topology evidence="2">Peripheral membrane protein</topology>
    </subcellularLocation>
</comment>
<dbReference type="PROSITE" id="PS00086">
    <property type="entry name" value="CYTOCHROME_P450"/>
    <property type="match status" value="1"/>
</dbReference>
<evidence type="ECO:0000256" key="14">
    <source>
        <dbReference type="RuleBase" id="RU000461"/>
    </source>
</evidence>
<keyword evidence="5 13" id="KW-0349">Heme</keyword>
<evidence type="ECO:0000256" key="8">
    <source>
        <dbReference type="ARBA" id="ARBA00022848"/>
    </source>
</evidence>
<evidence type="ECO:0008006" key="17">
    <source>
        <dbReference type="Google" id="ProtNLM"/>
    </source>
</evidence>
<accession>A0A7R8UU50</accession>
<dbReference type="PANTHER" id="PTHR24292:SF45">
    <property type="entry name" value="CYTOCHROME P450 6G1-RELATED"/>
    <property type="match status" value="1"/>
</dbReference>
<dbReference type="InterPro" id="IPR036396">
    <property type="entry name" value="Cyt_P450_sf"/>
</dbReference>
<dbReference type="GO" id="GO:0046701">
    <property type="term" value="P:insecticide catabolic process"/>
    <property type="evidence" value="ECO:0007669"/>
    <property type="project" value="TreeGrafter"/>
</dbReference>
<dbReference type="InterPro" id="IPR001128">
    <property type="entry name" value="Cyt_P450"/>
</dbReference>
<dbReference type="Gene3D" id="1.10.630.10">
    <property type="entry name" value="Cytochrome P450"/>
    <property type="match status" value="1"/>
</dbReference>
<protein>
    <recommendedName>
        <fullName evidence="17">Cytochrome P450</fullName>
    </recommendedName>
</protein>
<keyword evidence="7" id="KW-0256">Endoplasmic reticulum</keyword>
<dbReference type="CDD" id="cd11056">
    <property type="entry name" value="CYP6-like"/>
    <property type="match status" value="1"/>
</dbReference>
<evidence type="ECO:0000256" key="7">
    <source>
        <dbReference type="ARBA" id="ARBA00022824"/>
    </source>
</evidence>
<evidence type="ECO:0000256" key="13">
    <source>
        <dbReference type="PIRSR" id="PIRSR602401-1"/>
    </source>
</evidence>
<keyword evidence="11 14" id="KW-0503">Monooxygenase</keyword>
<dbReference type="GO" id="GO:0016705">
    <property type="term" value="F:oxidoreductase activity, acting on paired donors, with incorporation or reduction of molecular oxygen"/>
    <property type="evidence" value="ECO:0007669"/>
    <property type="project" value="InterPro"/>
</dbReference>
<evidence type="ECO:0000256" key="10">
    <source>
        <dbReference type="ARBA" id="ARBA00023004"/>
    </source>
</evidence>
<dbReference type="FunFam" id="1.10.630.10:FF:000042">
    <property type="entry name" value="Cytochrome P450"/>
    <property type="match status" value="1"/>
</dbReference>
<dbReference type="GO" id="GO:0005506">
    <property type="term" value="F:iron ion binding"/>
    <property type="evidence" value="ECO:0007669"/>
    <property type="project" value="InterPro"/>
</dbReference>
<organism evidence="15 16">
    <name type="scientific">Hermetia illucens</name>
    <name type="common">Black soldier fly</name>
    <dbReference type="NCBI Taxonomy" id="343691"/>
    <lineage>
        <taxon>Eukaryota</taxon>
        <taxon>Metazoa</taxon>
        <taxon>Ecdysozoa</taxon>
        <taxon>Arthropoda</taxon>
        <taxon>Hexapoda</taxon>
        <taxon>Insecta</taxon>
        <taxon>Pterygota</taxon>
        <taxon>Neoptera</taxon>
        <taxon>Endopterygota</taxon>
        <taxon>Diptera</taxon>
        <taxon>Brachycera</taxon>
        <taxon>Stratiomyomorpha</taxon>
        <taxon>Stratiomyidae</taxon>
        <taxon>Hermetiinae</taxon>
        <taxon>Hermetia</taxon>
    </lineage>
</organism>
<evidence type="ECO:0000256" key="4">
    <source>
        <dbReference type="ARBA" id="ARBA00010617"/>
    </source>
</evidence>
<keyword evidence="10 13" id="KW-0408">Iron</keyword>
<keyword evidence="8" id="KW-0492">Microsome</keyword>
<dbReference type="GO" id="GO:0004497">
    <property type="term" value="F:monooxygenase activity"/>
    <property type="evidence" value="ECO:0007669"/>
    <property type="project" value="UniProtKB-KW"/>
</dbReference>
<comment type="cofactor">
    <cofactor evidence="1 13">
        <name>heme</name>
        <dbReference type="ChEBI" id="CHEBI:30413"/>
    </cofactor>
</comment>
<keyword evidence="6 13" id="KW-0479">Metal-binding</keyword>
<gene>
    <name evidence="15" type="ORF">HERILL_LOCUS9462</name>
</gene>
<dbReference type="InParanoid" id="A0A7R8UU50"/>
<feature type="binding site" description="axial binding residue" evidence="13">
    <location>
        <position position="315"/>
    </location>
    <ligand>
        <name>heme</name>
        <dbReference type="ChEBI" id="CHEBI:30413"/>
    </ligand>
    <ligandPart>
        <name>Fe</name>
        <dbReference type="ChEBI" id="CHEBI:18248"/>
    </ligandPart>
</feature>
<dbReference type="EMBL" id="LR899012">
    <property type="protein sequence ID" value="CAD7086710.1"/>
    <property type="molecule type" value="Genomic_DNA"/>
</dbReference>
<evidence type="ECO:0000256" key="5">
    <source>
        <dbReference type="ARBA" id="ARBA00022617"/>
    </source>
</evidence>
<evidence type="ECO:0000256" key="6">
    <source>
        <dbReference type="ARBA" id="ARBA00022723"/>
    </source>
</evidence>
<dbReference type="GO" id="GO:0020037">
    <property type="term" value="F:heme binding"/>
    <property type="evidence" value="ECO:0007669"/>
    <property type="project" value="InterPro"/>
</dbReference>
<dbReference type="AlphaFoldDB" id="A0A7R8UU50"/>
<keyword evidence="9 14" id="KW-0560">Oxidoreductase</keyword>
<evidence type="ECO:0000256" key="12">
    <source>
        <dbReference type="ARBA" id="ARBA00023136"/>
    </source>
</evidence>
<dbReference type="Proteomes" id="UP000594454">
    <property type="component" value="Chromosome 4"/>
</dbReference>
<reference evidence="15 16" key="1">
    <citation type="submission" date="2020-11" db="EMBL/GenBank/DDBJ databases">
        <authorList>
            <person name="Wallbank WR R."/>
            <person name="Pardo Diaz C."/>
            <person name="Kozak K."/>
            <person name="Martin S."/>
            <person name="Jiggins C."/>
            <person name="Moest M."/>
            <person name="Warren A I."/>
            <person name="Generalovic N T."/>
            <person name="Byers J.R.P. K."/>
            <person name="Montejo-Kovacevich G."/>
            <person name="Yen C E."/>
        </authorList>
    </citation>
    <scope>NUCLEOTIDE SEQUENCE [LARGE SCALE GENOMIC DNA]</scope>
</reference>
<proteinExistence type="inferred from homology"/>
<evidence type="ECO:0000313" key="16">
    <source>
        <dbReference type="Proteomes" id="UP000594454"/>
    </source>
</evidence>
<dbReference type="PANTHER" id="PTHR24292">
    <property type="entry name" value="CYTOCHROME P450"/>
    <property type="match status" value="1"/>
</dbReference>